<dbReference type="InterPro" id="IPR001374">
    <property type="entry name" value="R3H_dom"/>
</dbReference>
<dbReference type="PANTHER" id="PTHR15672">
    <property type="entry name" value="CAMP-REGULATED PHOSPHOPROTEIN 21 RELATED R3H DOMAIN CONTAINING PROTEIN"/>
    <property type="match status" value="1"/>
</dbReference>
<comment type="caution">
    <text evidence="5">The sequence shown here is derived from an EMBL/GenBank/DDBJ whole genome shotgun (WGS) entry which is preliminary data.</text>
</comment>
<dbReference type="CTD" id="23518"/>
<keyword evidence="6" id="KW-1185">Reference proteome</keyword>
<gene>
    <name evidence="5" type="primary">R3HDM1</name>
    <name evidence="5" type="ORF">RLOC_00006176</name>
</gene>
<evidence type="ECO:0000313" key="6">
    <source>
        <dbReference type="Proteomes" id="UP000197619"/>
    </source>
</evidence>
<dbReference type="CDD" id="cd02642">
    <property type="entry name" value="R3H_encore_like"/>
    <property type="match status" value="1"/>
</dbReference>
<dbReference type="FunFam" id="3.30.1370.50:FF:000001">
    <property type="entry name" value="R3H domain-containing protein 2 isoform 1"/>
    <property type="match status" value="1"/>
</dbReference>
<feature type="region of interest" description="Disordered" evidence="2">
    <location>
        <begin position="962"/>
        <end position="987"/>
    </location>
</feature>
<evidence type="ECO:0000259" key="3">
    <source>
        <dbReference type="PROSITE" id="PS51061"/>
    </source>
</evidence>
<dbReference type="PROSITE" id="PS51061">
    <property type="entry name" value="R3H"/>
    <property type="match status" value="1"/>
</dbReference>
<sequence>MRMSDILTVKDETDAMKGSEAEFKDTDPVENLKKSGSQEEIQVEKDENCPDNKNNMPRPAQSFGQTAKRSKSNTKLKLVRSLAVCEEYPPPPTAEISQDLQEKIQIQLSQSFEKEEKPAKDESEKEKSSDKLSRKMLSRDSSQEYTDSTGIDLHEFLVNTLKNNPRDRMMLLKLEQEILDFIGNNEVPRKKFPPMTSYHRMLLHRVAAYFGLEHNVDQSGKSVIVNKTSSTRIPDQKFCEHIKDEKSDDFQKRYILKRDNSSLDKDDNQMRIRLKDDRRSKSIEEREEEYQRARERIFAQDSLCSQENYFIDKRIQEEETNSTQQRRQILRINKEASGRSANSHQSSTETEPRPWSSTDSDSSLRNLKPAVTKASSFSGISVLSRGDSSGSSKSTGRLSKTGSESSSSVGSSTGSLSHSQQPLPVPALSQPSPGTPAVYPTVSSSNSLSFDGGMSGQVAPAASSSFFLLPLEAAGIPPGSVLVNPQTGQPFLNPDGTPVVYNPPLPQQPVRSQVPGAAPQPALPSPSQHQPGASPVLSQPLRALQPSSQPVQYSAVSYPPPLLPASSAQQYSVQDNLGSQFSHLSLARQPPAEGAEPGPALFQPGVVLQPPQPPGYILSAAPAAAQPPAQPYSGPGHAVGQPVLPQQGYVQQPVPQMPPCYCTPSQYPHSSQQYRPVSVHYSTQQSQALPQPGQQTGYQILPNQQQNYQGLVGVQQSQNQNLVSGQHNNIGNQIQGVIVPYPSVPSYQVSVPQGSQAVPQQTYQQPVIIPSQSSQGLPTTGMPVYYSVIPSGQQNNLSSSVGYLQPPGSEQIQFPRTSSPCNSQQLQGQQCAAAAPAGGVLMMQLNVPGAAAPRNPAPPQRKAGKYYCEHPRGHKASELSTLDGAAQLQHSPQLGSPATSPAQSPAPAQLSNMKNIRPTLTPLSIVSQFSRPFVPGQGDARYPLLGQPLQYNPSLLRGQVTSQQCQPGNRHGNRGKKPAKKAASADLGAGEPVVGKVLEITELPEGITRVEAEKLFGELLKVGAKIRWLRDSQCLQAQQRRLCGDGGGGPEPSRAGDLASTYTVLATFPSMAAAQSALKRQSGKFRLRTSRKHYDLHVLERASSQ</sequence>
<feature type="region of interest" description="Disordered" evidence="2">
    <location>
        <begin position="111"/>
        <end position="146"/>
    </location>
</feature>
<feature type="region of interest" description="Disordered" evidence="2">
    <location>
        <begin position="1"/>
        <end position="75"/>
    </location>
</feature>
<feature type="compositionally biased region" description="Basic residues" evidence="2">
    <location>
        <begin position="971"/>
        <end position="980"/>
    </location>
</feature>
<feature type="compositionally biased region" description="Low complexity" evidence="2">
    <location>
        <begin position="896"/>
        <end position="909"/>
    </location>
</feature>
<evidence type="ECO:0000256" key="2">
    <source>
        <dbReference type="SAM" id="MobiDB-lite"/>
    </source>
</evidence>
<organism evidence="5 6">
    <name type="scientific">Lonchura striata</name>
    <name type="common">white-rumped munia</name>
    <dbReference type="NCBI Taxonomy" id="40157"/>
    <lineage>
        <taxon>Eukaryota</taxon>
        <taxon>Metazoa</taxon>
        <taxon>Chordata</taxon>
        <taxon>Craniata</taxon>
        <taxon>Vertebrata</taxon>
        <taxon>Euteleostomi</taxon>
        <taxon>Archelosauria</taxon>
        <taxon>Archosauria</taxon>
        <taxon>Dinosauria</taxon>
        <taxon>Saurischia</taxon>
        <taxon>Theropoda</taxon>
        <taxon>Coelurosauria</taxon>
        <taxon>Aves</taxon>
        <taxon>Neognathae</taxon>
        <taxon>Neoaves</taxon>
        <taxon>Telluraves</taxon>
        <taxon>Australaves</taxon>
        <taxon>Passeriformes</taxon>
        <taxon>Passeroidea</taxon>
        <taxon>Estrildidae</taxon>
        <taxon>Estrildinae</taxon>
        <taxon>Lonchura</taxon>
    </lineage>
</organism>
<keyword evidence="1" id="KW-0597">Phosphoprotein</keyword>
<feature type="region of interest" description="Disordered" evidence="2">
    <location>
        <begin position="381"/>
        <end position="441"/>
    </location>
</feature>
<proteinExistence type="predicted"/>
<feature type="compositionally biased region" description="Low complexity" evidence="2">
    <location>
        <begin position="515"/>
        <end position="531"/>
    </location>
</feature>
<feature type="region of interest" description="Disordered" evidence="2">
    <location>
        <begin position="332"/>
        <end position="365"/>
    </location>
</feature>
<feature type="domain" description="R3H" evidence="3">
    <location>
        <begin position="168"/>
        <end position="231"/>
    </location>
</feature>
<dbReference type="AlphaFoldDB" id="A0A218V497"/>
<feature type="compositionally biased region" description="Low complexity" evidence="2">
    <location>
        <begin position="381"/>
        <end position="419"/>
    </location>
</feature>
<dbReference type="PROSITE" id="PS51673">
    <property type="entry name" value="SUZ"/>
    <property type="match status" value="1"/>
</dbReference>
<dbReference type="GO" id="GO:0003676">
    <property type="term" value="F:nucleic acid binding"/>
    <property type="evidence" value="ECO:0007669"/>
    <property type="project" value="UniProtKB-UniRule"/>
</dbReference>
<dbReference type="InterPro" id="IPR051937">
    <property type="entry name" value="R3H_domain_containing"/>
</dbReference>
<evidence type="ECO:0000259" key="4">
    <source>
        <dbReference type="PROSITE" id="PS51673"/>
    </source>
</evidence>
<feature type="compositionally biased region" description="Basic and acidic residues" evidence="2">
    <location>
        <begin position="8"/>
        <end position="50"/>
    </location>
</feature>
<dbReference type="GeneID" id="110480601"/>
<dbReference type="SMART" id="SM00393">
    <property type="entry name" value="R3H"/>
    <property type="match status" value="1"/>
</dbReference>
<dbReference type="SUPFAM" id="SSF82708">
    <property type="entry name" value="R3H domain"/>
    <property type="match status" value="1"/>
</dbReference>
<name>A0A218V497_9PASE</name>
<dbReference type="RefSeq" id="XP_021404335.1">
    <property type="nucleotide sequence ID" value="XM_021548660.1"/>
</dbReference>
<dbReference type="Pfam" id="PF12752">
    <property type="entry name" value="SUZ"/>
    <property type="match status" value="1"/>
</dbReference>
<evidence type="ECO:0000256" key="1">
    <source>
        <dbReference type="ARBA" id="ARBA00022553"/>
    </source>
</evidence>
<dbReference type="InterPro" id="IPR036867">
    <property type="entry name" value="R3H_dom_sf"/>
</dbReference>
<dbReference type="PANTHER" id="PTHR15672:SF12">
    <property type="entry name" value="R3H DOMAIN-CONTAINING PROTEIN 1"/>
    <property type="match status" value="1"/>
</dbReference>
<feature type="compositionally biased region" description="Polar residues" evidence="2">
    <location>
        <begin position="339"/>
        <end position="365"/>
    </location>
</feature>
<feature type="compositionally biased region" description="Basic and acidic residues" evidence="2">
    <location>
        <begin position="112"/>
        <end position="142"/>
    </location>
</feature>
<dbReference type="Proteomes" id="UP000197619">
    <property type="component" value="Unassembled WGS sequence"/>
</dbReference>
<feature type="region of interest" description="Disordered" evidence="2">
    <location>
        <begin position="486"/>
        <end position="537"/>
    </location>
</feature>
<feature type="domain" description="SUZ" evidence="4">
    <location>
        <begin position="232"/>
        <end position="302"/>
    </location>
</feature>
<reference evidence="5 6" key="1">
    <citation type="submission" date="2017-05" db="EMBL/GenBank/DDBJ databases">
        <title>Genome of assembly of the Bengalese finch, Lonchura striata domestica.</title>
        <authorList>
            <person name="Colquitt B.M."/>
            <person name="Brainard M.S."/>
        </authorList>
    </citation>
    <scope>NUCLEOTIDE SEQUENCE [LARGE SCALE GENOMIC DNA]</scope>
    <source>
        <strain evidence="5">White83orange57</strain>
    </source>
</reference>
<evidence type="ECO:0000313" key="5">
    <source>
        <dbReference type="EMBL" id="OWK60452.1"/>
    </source>
</evidence>
<dbReference type="Gene3D" id="3.30.1370.50">
    <property type="entry name" value="R3H-like domain"/>
    <property type="match status" value="1"/>
</dbReference>
<accession>A0A218V497</accession>
<dbReference type="Pfam" id="PF01424">
    <property type="entry name" value="R3H"/>
    <property type="match status" value="1"/>
</dbReference>
<feature type="region of interest" description="Disordered" evidence="2">
    <location>
        <begin position="890"/>
        <end position="909"/>
    </location>
</feature>
<dbReference type="EMBL" id="MUZQ01000060">
    <property type="protein sequence ID" value="OWK60452.1"/>
    <property type="molecule type" value="Genomic_DNA"/>
</dbReference>
<protein>
    <submittedName>
        <fullName evidence="5">R3H domain-containing protein 1</fullName>
    </submittedName>
</protein>
<dbReference type="InterPro" id="IPR024771">
    <property type="entry name" value="SUZ"/>
</dbReference>